<dbReference type="PANTHER" id="PTHR42847:SF4">
    <property type="entry name" value="ALKANESULFONATE MONOOXYGENASE-RELATED"/>
    <property type="match status" value="1"/>
</dbReference>
<protein>
    <submittedName>
        <fullName evidence="7">LLM class flavin-dependent oxidoreductase</fullName>
    </submittedName>
</protein>
<dbReference type="InterPro" id="IPR036661">
    <property type="entry name" value="Luciferase-like_sf"/>
</dbReference>
<keyword evidence="8" id="KW-1185">Reference proteome</keyword>
<gene>
    <name evidence="7" type="ORF">ACFQ00_15620</name>
</gene>
<organism evidence="7 8">
    <name type="scientific">Sphingosinicella xenopeptidilytica</name>
    <dbReference type="NCBI Taxonomy" id="364098"/>
    <lineage>
        <taxon>Bacteria</taxon>
        <taxon>Pseudomonadati</taxon>
        <taxon>Pseudomonadota</taxon>
        <taxon>Alphaproteobacteria</taxon>
        <taxon>Sphingomonadales</taxon>
        <taxon>Sphingosinicellaceae</taxon>
        <taxon>Sphingosinicella</taxon>
    </lineage>
</organism>
<keyword evidence="5" id="KW-0175">Coiled coil</keyword>
<reference evidence="8" key="1">
    <citation type="journal article" date="2019" name="Int. J. Syst. Evol. Microbiol.">
        <title>The Global Catalogue of Microorganisms (GCM) 10K type strain sequencing project: providing services to taxonomists for standard genome sequencing and annotation.</title>
        <authorList>
            <consortium name="The Broad Institute Genomics Platform"/>
            <consortium name="The Broad Institute Genome Sequencing Center for Infectious Disease"/>
            <person name="Wu L."/>
            <person name="Ma J."/>
        </authorList>
    </citation>
    <scope>NUCLEOTIDE SEQUENCE [LARGE SCALE GENOMIC DNA]</scope>
    <source>
        <strain evidence="8">CCUG 52537</strain>
    </source>
</reference>
<accession>A0ABW3C5K1</accession>
<dbReference type="CDD" id="cd01097">
    <property type="entry name" value="Tetrahydromethanopterin_reductase"/>
    <property type="match status" value="1"/>
</dbReference>
<evidence type="ECO:0000259" key="6">
    <source>
        <dbReference type="Pfam" id="PF00296"/>
    </source>
</evidence>
<dbReference type="InterPro" id="IPR050172">
    <property type="entry name" value="SsuD_RutA_monooxygenase"/>
</dbReference>
<dbReference type="SUPFAM" id="SSF51679">
    <property type="entry name" value="Bacterial luciferase-like"/>
    <property type="match status" value="1"/>
</dbReference>
<evidence type="ECO:0000313" key="8">
    <source>
        <dbReference type="Proteomes" id="UP001597124"/>
    </source>
</evidence>
<evidence type="ECO:0000256" key="5">
    <source>
        <dbReference type="SAM" id="Coils"/>
    </source>
</evidence>
<dbReference type="Proteomes" id="UP001597124">
    <property type="component" value="Unassembled WGS sequence"/>
</dbReference>
<dbReference type="RefSeq" id="WP_381493412.1">
    <property type="nucleotide sequence ID" value="NZ_JBHTIK010000012.1"/>
</dbReference>
<keyword evidence="2" id="KW-0288">FMN</keyword>
<dbReference type="EMBL" id="JBHTIK010000012">
    <property type="protein sequence ID" value="MFD0849763.1"/>
    <property type="molecule type" value="Genomic_DNA"/>
</dbReference>
<feature type="domain" description="Luciferase-like" evidence="6">
    <location>
        <begin position="10"/>
        <end position="138"/>
    </location>
</feature>
<proteinExistence type="predicted"/>
<dbReference type="Pfam" id="PF00296">
    <property type="entry name" value="Bac_luciferase"/>
    <property type="match status" value="1"/>
</dbReference>
<dbReference type="Gene3D" id="3.20.20.30">
    <property type="entry name" value="Luciferase-like domain"/>
    <property type="match status" value="1"/>
</dbReference>
<evidence type="ECO:0000256" key="2">
    <source>
        <dbReference type="ARBA" id="ARBA00022643"/>
    </source>
</evidence>
<feature type="coiled-coil region" evidence="5">
    <location>
        <begin position="99"/>
        <end position="126"/>
    </location>
</feature>
<evidence type="ECO:0000313" key="7">
    <source>
        <dbReference type="EMBL" id="MFD0849763.1"/>
    </source>
</evidence>
<comment type="caution">
    <text evidence="7">The sequence shown here is derived from an EMBL/GenBank/DDBJ whole genome shotgun (WGS) entry which is preliminary data.</text>
</comment>
<evidence type="ECO:0000256" key="3">
    <source>
        <dbReference type="ARBA" id="ARBA00023002"/>
    </source>
</evidence>
<keyword evidence="3" id="KW-0560">Oxidoreductase</keyword>
<evidence type="ECO:0000256" key="4">
    <source>
        <dbReference type="ARBA" id="ARBA00023033"/>
    </source>
</evidence>
<dbReference type="InterPro" id="IPR011251">
    <property type="entry name" value="Luciferase-like_dom"/>
</dbReference>
<sequence>MHSSQISHAHWGVGAGWNLEEMQNHGTNPKTRMKLLRERVGAMREIWSQEQAEFHGDLVDFDPIFSWPKPVQKPGVPIIVGGSGPTVLDRVVAFGDGWFPGHQQDLDELKARMDELQEKAEAAGRVPIPVTIMGGLPAFFERYVEMGASRCVCVLPAGPTDASLDALNRLAPCVRELGFNS</sequence>
<name>A0ABW3C5K1_SPHXN</name>
<keyword evidence="1" id="KW-0285">Flavoprotein</keyword>
<keyword evidence="4" id="KW-0503">Monooxygenase</keyword>
<dbReference type="PANTHER" id="PTHR42847">
    <property type="entry name" value="ALKANESULFONATE MONOOXYGENASE"/>
    <property type="match status" value="1"/>
</dbReference>
<evidence type="ECO:0000256" key="1">
    <source>
        <dbReference type="ARBA" id="ARBA00022630"/>
    </source>
</evidence>